<dbReference type="STRING" id="859194.MHF_0655"/>
<organism evidence="3 4">
    <name type="scientific">Mycoplasma haemofelis (strain Ohio2)</name>
    <dbReference type="NCBI Taxonomy" id="859194"/>
    <lineage>
        <taxon>Bacteria</taxon>
        <taxon>Bacillati</taxon>
        <taxon>Mycoplasmatota</taxon>
        <taxon>Mollicutes</taxon>
        <taxon>Mycoplasmataceae</taxon>
        <taxon>Mycoplasma</taxon>
    </lineage>
</organism>
<name>F6FI79_MYCHI</name>
<proteinExistence type="predicted"/>
<feature type="chain" id="PRO_5003334114" evidence="2">
    <location>
        <begin position="21"/>
        <end position="164"/>
    </location>
</feature>
<evidence type="ECO:0000256" key="2">
    <source>
        <dbReference type="SAM" id="SignalP"/>
    </source>
</evidence>
<dbReference type="AlphaFoldDB" id="F6FI79"/>
<dbReference type="Proteomes" id="UP000007952">
    <property type="component" value="Chromosome"/>
</dbReference>
<evidence type="ECO:0000313" key="3">
    <source>
        <dbReference type="EMBL" id="AEG72927.1"/>
    </source>
</evidence>
<feature type="compositionally biased region" description="Polar residues" evidence="1">
    <location>
        <begin position="61"/>
        <end position="77"/>
    </location>
</feature>
<feature type="signal peptide" evidence="2">
    <location>
        <begin position="1"/>
        <end position="20"/>
    </location>
</feature>
<dbReference type="HOGENOM" id="CLU_1675920_0_0_14"/>
<keyword evidence="2" id="KW-0732">Signal</keyword>
<reference evidence="3 4" key="1">
    <citation type="journal article" date="2011" name="J. Bacteriol.">
        <title>Complete genome sequences of two hemotropic Mycoplasmas, Mycoplasma haemofelis strain Ohio2 and Mycoplasma suis strain Illinois.</title>
        <authorList>
            <person name="Messick J.B."/>
            <person name="Santos A.P."/>
            <person name="Guimaraes A.M."/>
        </authorList>
    </citation>
    <scope>NUCLEOTIDE SEQUENCE [LARGE SCALE GENOMIC DNA]</scope>
    <source>
        <strain evidence="3 4">Ohio2</strain>
    </source>
</reference>
<accession>F6FI79</accession>
<feature type="compositionally biased region" description="Basic and acidic residues" evidence="1">
    <location>
        <begin position="34"/>
        <end position="59"/>
    </location>
</feature>
<sequence>MIMKFAGVKFLAGGATAASATGLGALGVSAIDWKEKPKELTKTKNEDTPVTPQKEKAESPDTPTASLSQPEAQTQTSVTCTVFKIDKKGKVGQQQINQIDWQEKKRTDNNASGSNKKFWEDVESACTGTNNEKPWWEGKVYVTETGGKWNYSKDDQKDWTLPSR</sequence>
<evidence type="ECO:0000313" key="4">
    <source>
        <dbReference type="Proteomes" id="UP000007952"/>
    </source>
</evidence>
<gene>
    <name evidence="3" type="ordered locus">MHF_0655</name>
</gene>
<evidence type="ECO:0000256" key="1">
    <source>
        <dbReference type="SAM" id="MobiDB-lite"/>
    </source>
</evidence>
<protein>
    <submittedName>
        <fullName evidence="3">Uncharacterized protein</fullName>
    </submittedName>
</protein>
<dbReference type="KEGG" id="mhf:MHF_0655"/>
<reference key="2">
    <citation type="submission" date="2011-05" db="EMBL/GenBank/DDBJ databases">
        <title>The Genome of Mycoplasma haemofelis Strain Ohio2, a pathogenic hemoplasma of the cat.</title>
        <authorList>
            <person name="Santos A.P."/>
            <person name="Guimaraes A.M.S."/>
            <person name="SanMiguel P.J."/>
            <person name="Martin S.W."/>
            <person name="Messick J.B."/>
        </authorList>
    </citation>
    <scope>NUCLEOTIDE SEQUENCE</scope>
    <source>
        <strain>Ohio2</strain>
    </source>
</reference>
<dbReference type="EMBL" id="CP002808">
    <property type="protein sequence ID" value="AEG72927.1"/>
    <property type="molecule type" value="Genomic_DNA"/>
</dbReference>
<feature type="region of interest" description="Disordered" evidence="1">
    <location>
        <begin position="34"/>
        <end position="77"/>
    </location>
</feature>